<organism evidence="1 2">
    <name type="scientific">Anaeramoeba flamelloides</name>
    <dbReference type="NCBI Taxonomy" id="1746091"/>
    <lineage>
        <taxon>Eukaryota</taxon>
        <taxon>Metamonada</taxon>
        <taxon>Anaeramoebidae</taxon>
        <taxon>Anaeramoeba</taxon>
    </lineage>
</organism>
<accession>A0AAV8AAQ4</accession>
<evidence type="ECO:0000313" key="2">
    <source>
        <dbReference type="Proteomes" id="UP001146793"/>
    </source>
</evidence>
<gene>
    <name evidence="1" type="ORF">M0812_06047</name>
</gene>
<dbReference type="EMBL" id="JANTQA010000012">
    <property type="protein sequence ID" value="KAJ3449887.1"/>
    <property type="molecule type" value="Genomic_DNA"/>
</dbReference>
<dbReference type="Gene3D" id="2.60.120.920">
    <property type="match status" value="1"/>
</dbReference>
<proteinExistence type="predicted"/>
<dbReference type="SUPFAM" id="SSF49899">
    <property type="entry name" value="Concanavalin A-like lectins/glucanases"/>
    <property type="match status" value="1"/>
</dbReference>
<sequence>MSKGCEADQPFDTDVFSSTYKDDDIKLVTEKTVKKLANGWKTVKGTRVMKHNTGKYHYRIKIDSHNRNNNPYLMIGVSSCKKVLGYSNGVVFSGNDTGSWTGKYKKGSSTQYGNNVAIVPGDVVHLIIDTDKKSISVSLNEKDLGVLDNDLINNCVLSVDLYSTNDQVTIL</sequence>
<dbReference type="InterPro" id="IPR043136">
    <property type="entry name" value="B30.2/SPRY_sf"/>
</dbReference>
<name>A0AAV8AAQ4_9EUKA</name>
<dbReference type="Proteomes" id="UP001146793">
    <property type="component" value="Unassembled WGS sequence"/>
</dbReference>
<dbReference type="AlphaFoldDB" id="A0AAV8AAQ4"/>
<evidence type="ECO:0000313" key="1">
    <source>
        <dbReference type="EMBL" id="KAJ3449887.1"/>
    </source>
</evidence>
<reference evidence="1" key="1">
    <citation type="submission" date="2022-08" db="EMBL/GenBank/DDBJ databases">
        <title>Novel sulphate-reducing endosymbionts in the free-living metamonad Anaeramoeba.</title>
        <authorList>
            <person name="Jerlstrom-Hultqvist J."/>
            <person name="Cepicka I."/>
            <person name="Gallot-Lavallee L."/>
            <person name="Salas-Leiva D."/>
            <person name="Curtis B.A."/>
            <person name="Zahonova K."/>
            <person name="Pipaliya S."/>
            <person name="Dacks J."/>
            <person name="Roger A.J."/>
        </authorList>
    </citation>
    <scope>NUCLEOTIDE SEQUENCE</scope>
    <source>
        <strain evidence="1">Busselton2</strain>
    </source>
</reference>
<protein>
    <submittedName>
        <fullName evidence="1">Spry domain containing socs box protein</fullName>
    </submittedName>
</protein>
<comment type="caution">
    <text evidence="1">The sequence shown here is derived from an EMBL/GenBank/DDBJ whole genome shotgun (WGS) entry which is preliminary data.</text>
</comment>
<dbReference type="CDD" id="cd11709">
    <property type="entry name" value="SPRY"/>
    <property type="match status" value="1"/>
</dbReference>
<dbReference type="InterPro" id="IPR013320">
    <property type="entry name" value="ConA-like_dom_sf"/>
</dbReference>